<dbReference type="Proteomes" id="UP001221686">
    <property type="component" value="Unassembled WGS sequence"/>
</dbReference>
<evidence type="ECO:0000313" key="1">
    <source>
        <dbReference type="EMBL" id="MDC0721220.1"/>
    </source>
</evidence>
<reference evidence="1 2" key="1">
    <citation type="submission" date="2022-11" db="EMBL/GenBank/DDBJ databases">
        <title>Minimal conservation of predation-associated metabolite biosynthetic gene clusters underscores biosynthetic potential of Myxococcota including descriptions for ten novel species: Archangium lansinium sp. nov., Myxococcus landrumus sp. nov., Nannocystis bai.</title>
        <authorList>
            <person name="Ahearne A."/>
            <person name="Stevens C."/>
            <person name="Dowd S."/>
        </authorList>
    </citation>
    <scope>NUCLEOTIDE SEQUENCE [LARGE SCALE GENOMIC DNA]</scope>
    <source>
        <strain evidence="1 2">BB15-2</strain>
    </source>
</reference>
<evidence type="ECO:0008006" key="3">
    <source>
        <dbReference type="Google" id="ProtNLM"/>
    </source>
</evidence>
<accession>A0ABT5E745</accession>
<organism evidence="1 2">
    <name type="scientific">Nannocystis bainbridge</name>
    <dbReference type="NCBI Taxonomy" id="2995303"/>
    <lineage>
        <taxon>Bacteria</taxon>
        <taxon>Pseudomonadati</taxon>
        <taxon>Myxococcota</taxon>
        <taxon>Polyangia</taxon>
        <taxon>Nannocystales</taxon>
        <taxon>Nannocystaceae</taxon>
        <taxon>Nannocystis</taxon>
    </lineage>
</organism>
<protein>
    <recommendedName>
        <fullName evidence="3">Lipoprotein</fullName>
    </recommendedName>
</protein>
<evidence type="ECO:0000313" key="2">
    <source>
        <dbReference type="Proteomes" id="UP001221686"/>
    </source>
</evidence>
<proteinExistence type="predicted"/>
<sequence length="221" mass="23485">MLAATVMKPVILPLGCCLVACGLVADLGHEREPAIVTASLVIGAGGQEREFGGEREAWADDPTASCEMDGTDNEHTGAFNRSFALAMAADAGDPLAFGVALELNERGVWQADIGLYAAGFDGWRPAEDCQLELDEWDYEARFFSFTVDCRFTRDGEADVVVVGELRAERCFDRGAASLELAKSIVKEGSQVALELGRALVADPAGFARTIALLPLYAAGGH</sequence>
<name>A0ABT5E745_9BACT</name>
<dbReference type="EMBL" id="JAQNDL010000003">
    <property type="protein sequence ID" value="MDC0721220.1"/>
    <property type="molecule type" value="Genomic_DNA"/>
</dbReference>
<keyword evidence="2" id="KW-1185">Reference proteome</keyword>
<gene>
    <name evidence="1" type="ORF">POL25_30215</name>
</gene>
<comment type="caution">
    <text evidence="1">The sequence shown here is derived from an EMBL/GenBank/DDBJ whole genome shotgun (WGS) entry which is preliminary data.</text>
</comment>